<evidence type="ECO:0000256" key="2">
    <source>
        <dbReference type="ARBA" id="ARBA00023043"/>
    </source>
</evidence>
<keyword evidence="6" id="KW-0472">Membrane</keyword>
<reference evidence="7" key="1">
    <citation type="submission" date="2021-02" db="EMBL/GenBank/DDBJ databases">
        <authorList>
            <person name="Dougan E. K."/>
            <person name="Rhodes N."/>
            <person name="Thang M."/>
            <person name="Chan C."/>
        </authorList>
    </citation>
    <scope>NUCLEOTIDE SEQUENCE</scope>
</reference>
<keyword evidence="8" id="KW-1185">Reference proteome</keyword>
<protein>
    <submittedName>
        <fullName evidence="7">ANKHD1 protein</fullName>
    </submittedName>
</protein>
<feature type="region of interest" description="Disordered" evidence="5">
    <location>
        <begin position="1"/>
        <end position="29"/>
    </location>
</feature>
<evidence type="ECO:0000313" key="8">
    <source>
        <dbReference type="Proteomes" id="UP000604046"/>
    </source>
</evidence>
<keyword evidence="6" id="KW-0812">Transmembrane</keyword>
<dbReference type="Gene3D" id="1.25.40.20">
    <property type="entry name" value="Ankyrin repeat-containing domain"/>
    <property type="match status" value="1"/>
</dbReference>
<dbReference type="Pfam" id="PF12796">
    <property type="entry name" value="Ank_2"/>
    <property type="match status" value="1"/>
</dbReference>
<evidence type="ECO:0000256" key="3">
    <source>
        <dbReference type="PROSITE-ProRule" id="PRU00023"/>
    </source>
</evidence>
<dbReference type="GO" id="GO:0005634">
    <property type="term" value="C:nucleus"/>
    <property type="evidence" value="ECO:0007669"/>
    <property type="project" value="TreeGrafter"/>
</dbReference>
<evidence type="ECO:0000256" key="6">
    <source>
        <dbReference type="SAM" id="Phobius"/>
    </source>
</evidence>
<evidence type="ECO:0000256" key="5">
    <source>
        <dbReference type="SAM" id="MobiDB-lite"/>
    </source>
</evidence>
<feature type="transmembrane region" description="Helical" evidence="6">
    <location>
        <begin position="398"/>
        <end position="418"/>
    </location>
</feature>
<dbReference type="InterPro" id="IPR036770">
    <property type="entry name" value="Ankyrin_rpt-contain_sf"/>
</dbReference>
<feature type="transmembrane region" description="Helical" evidence="6">
    <location>
        <begin position="618"/>
        <end position="645"/>
    </location>
</feature>
<dbReference type="PANTHER" id="PTHR24201:SF2">
    <property type="entry name" value="ANKYRIN REPEAT DOMAIN-CONTAINING PROTEIN 42"/>
    <property type="match status" value="1"/>
</dbReference>
<keyword evidence="2 3" id="KW-0040">ANK repeat</keyword>
<feature type="repeat" description="ANK" evidence="3">
    <location>
        <begin position="66"/>
        <end position="98"/>
    </location>
</feature>
<comment type="caution">
    <text evidence="7">The sequence shown here is derived from an EMBL/GenBank/DDBJ whole genome shotgun (WGS) entry which is preliminary data.</text>
</comment>
<keyword evidence="1" id="KW-0677">Repeat</keyword>
<proteinExistence type="predicted"/>
<dbReference type="AlphaFoldDB" id="A0A812UEE2"/>
<dbReference type="InterPro" id="IPR050776">
    <property type="entry name" value="Ank_Repeat/CDKN_Inhibitor"/>
</dbReference>
<dbReference type="PROSITE" id="PS50297">
    <property type="entry name" value="ANK_REP_REGION"/>
    <property type="match status" value="1"/>
</dbReference>
<keyword evidence="4" id="KW-0175">Coiled coil</keyword>
<keyword evidence="6" id="KW-1133">Transmembrane helix</keyword>
<organism evidence="7 8">
    <name type="scientific">Symbiodinium natans</name>
    <dbReference type="NCBI Taxonomy" id="878477"/>
    <lineage>
        <taxon>Eukaryota</taxon>
        <taxon>Sar</taxon>
        <taxon>Alveolata</taxon>
        <taxon>Dinophyceae</taxon>
        <taxon>Suessiales</taxon>
        <taxon>Symbiodiniaceae</taxon>
        <taxon>Symbiodinium</taxon>
    </lineage>
</organism>
<dbReference type="InterPro" id="IPR002110">
    <property type="entry name" value="Ankyrin_rpt"/>
</dbReference>
<dbReference type="EMBL" id="CAJNDS010002679">
    <property type="protein sequence ID" value="CAE7563332.1"/>
    <property type="molecule type" value="Genomic_DNA"/>
</dbReference>
<evidence type="ECO:0000313" key="7">
    <source>
        <dbReference type="EMBL" id="CAE7563332.1"/>
    </source>
</evidence>
<sequence>MSQKDLHAAGEDQVAEEDQAHEKTREDDSQVVLLNMSLETAIHSGDTVQARRLLEERANIESPNTFGRTPLQEAAGNGHVELVKMLLDRGANIEAQGEEGLVFISHIVFRATPSERAAFYGRLDVFKILRERGASVSVKSLTFLLRGEGPGYTQVVESLLEEASVKVGQARLREHLRVLLMPAVLLEGPGLIFVNAAQSVKEQNLLHAAEVSASLWRMPFWAPEVCDRTVLAAVAETANEEIVATDTVDTLISTAWLLMRASTATDIFLGMGSVTCLCLVTYAYRYGGVDALPALWIMGTIHTKEAVEWASQAASFFWGRCCGVVSASLGLESLADLLYIVAGYMAIARQMEQEQDLEQVFLPLFSAMSWLRLMYSLRGERWLGPRLLPILSAVRDTWAFFLVTVLCLAAATHAYFILNPRGEDPLPIYSSFTQTVRLGIFGDFDLFEYQGQDTTFAVGDSGEWEPNDPAPEDLGLFSYMYLQVVFFVTGVGITILLMNLLIGVLGQNYEIHTDRAQVLFVRARARMLLEHRGRPWAKLSRKLAAWAKEAKEKKEAKESQEGSNSEKHDALAPVSSFHWGMGMVALLSMLPIMFIIGAQSWDAVLGPVRLALMGHRSLAFVMFLLSPVVLALSVAVALPMMLLALGLSLMGFQLSGLQYALNLTVFGVFGANPASECTIFAMVRTESGVDELRGMRSDLKDKMLRLEEVLQKQHKDHQESLAEHKGTIRSLEEKVDKLLALLADRP</sequence>
<dbReference type="OrthoDB" id="439014at2759"/>
<name>A0A812UEE2_9DINO</name>
<gene>
    <name evidence="7" type="primary">ANKHD1</name>
    <name evidence="7" type="ORF">SNAT2548_LOCUS31844</name>
</gene>
<feature type="compositionally biased region" description="Basic and acidic residues" evidence="5">
    <location>
        <begin position="1"/>
        <end position="10"/>
    </location>
</feature>
<feature type="compositionally biased region" description="Basic and acidic residues" evidence="5">
    <location>
        <begin position="18"/>
        <end position="28"/>
    </location>
</feature>
<feature type="transmembrane region" description="Helical" evidence="6">
    <location>
        <begin position="577"/>
        <end position="598"/>
    </location>
</feature>
<accession>A0A812UEE2</accession>
<dbReference type="PANTHER" id="PTHR24201">
    <property type="entry name" value="ANK_REP_REGION DOMAIN-CONTAINING PROTEIN"/>
    <property type="match status" value="1"/>
</dbReference>
<evidence type="ECO:0000256" key="1">
    <source>
        <dbReference type="ARBA" id="ARBA00022737"/>
    </source>
</evidence>
<dbReference type="SUPFAM" id="SSF48403">
    <property type="entry name" value="Ankyrin repeat"/>
    <property type="match status" value="1"/>
</dbReference>
<feature type="coiled-coil region" evidence="4">
    <location>
        <begin position="689"/>
        <end position="741"/>
    </location>
</feature>
<dbReference type="SMART" id="SM00248">
    <property type="entry name" value="ANK"/>
    <property type="match status" value="2"/>
</dbReference>
<dbReference type="PROSITE" id="PS50088">
    <property type="entry name" value="ANK_REPEAT"/>
    <property type="match status" value="1"/>
</dbReference>
<dbReference type="Proteomes" id="UP000604046">
    <property type="component" value="Unassembled WGS sequence"/>
</dbReference>
<evidence type="ECO:0000256" key="4">
    <source>
        <dbReference type="SAM" id="Coils"/>
    </source>
</evidence>
<feature type="transmembrane region" description="Helical" evidence="6">
    <location>
        <begin position="480"/>
        <end position="505"/>
    </location>
</feature>